<proteinExistence type="predicted"/>
<sequence>MTPSTAPTGSQPKSTRKQGLGSSHEILTCTIKAPPYSYAHLELSTDYGGPDDVELDILQVRSYCTAALRQFLGLTGMAISVDILKVEGNECWVRVPRPDLGSFVAAITAWKGTSEGATHYALRVKQRRAYFFQLSGSSRLNTRSIHQTGSTFTPGSMRAQPKRIALDGPSGSSRLNLPRSIRQMMGSTFMPGGSMRAQSKRIETTFTIAMDDSYDYNILGEIDPNDLYEEMTRHTREVCKLLQILSSSQESHVETHLADVLVRLVFSSNIIENAGAGWDVTFKLCQAIFRGEEMPNEIDERDSEYAAIKQDLLRKGLAAGTEFVLRSRREIIQHAKAASYIINELYLGGKDVSEDIILETHRILTHKVDTEQGISWTEYSGVYRHDSVCAGLTSFVDSGLVRSTMRQMMASMNRDLEKAAEAQEIDPVAFSVKYCHTLVNIHPFMDGNGRACRLVLNAILLKYGGIMVSFGEEGGDREQYLNIAVRASQRESSQRDDFDDDDPLAPKHYRELASYTLGHVTASMRRLVQALNIKN</sequence>
<dbReference type="Pfam" id="PF02661">
    <property type="entry name" value="Fic"/>
    <property type="match status" value="1"/>
</dbReference>
<evidence type="ECO:0000256" key="3">
    <source>
        <dbReference type="SAM" id="MobiDB-lite"/>
    </source>
</evidence>
<evidence type="ECO:0000313" key="6">
    <source>
        <dbReference type="Proteomes" id="UP000557566"/>
    </source>
</evidence>
<accession>A0A8H4PTT3</accession>
<feature type="active site" evidence="1">
    <location>
        <position position="442"/>
    </location>
</feature>
<keyword evidence="2" id="KW-0547">Nucleotide-binding</keyword>
<dbReference type="AlphaFoldDB" id="A0A8H4PTT3"/>
<evidence type="ECO:0000313" key="5">
    <source>
        <dbReference type="EMBL" id="KAF4510256.1"/>
    </source>
</evidence>
<dbReference type="InterPro" id="IPR036597">
    <property type="entry name" value="Fido-like_dom_sf"/>
</dbReference>
<dbReference type="InterPro" id="IPR003812">
    <property type="entry name" value="Fido"/>
</dbReference>
<evidence type="ECO:0000259" key="4">
    <source>
        <dbReference type="PROSITE" id="PS51459"/>
    </source>
</evidence>
<keyword evidence="2" id="KW-0067">ATP-binding</keyword>
<feature type="domain" description="Fido" evidence="4">
    <location>
        <begin position="352"/>
        <end position="518"/>
    </location>
</feature>
<dbReference type="GO" id="GO:0005524">
    <property type="term" value="F:ATP binding"/>
    <property type="evidence" value="ECO:0007669"/>
    <property type="project" value="UniProtKB-KW"/>
</dbReference>
<keyword evidence="6" id="KW-1185">Reference proteome</keyword>
<comment type="caution">
    <text evidence="5">The sequence shown here is derived from an EMBL/GenBank/DDBJ whole genome shotgun (WGS) entry which is preliminary data.</text>
</comment>
<dbReference type="SUPFAM" id="SSF140931">
    <property type="entry name" value="Fic-like"/>
    <property type="match status" value="1"/>
</dbReference>
<name>A0A8H4PTT3_9HYPO</name>
<dbReference type="Gene3D" id="1.10.3290.10">
    <property type="entry name" value="Fido-like domain"/>
    <property type="match status" value="1"/>
</dbReference>
<feature type="region of interest" description="Disordered" evidence="3">
    <location>
        <begin position="149"/>
        <end position="169"/>
    </location>
</feature>
<evidence type="ECO:0000256" key="1">
    <source>
        <dbReference type="PIRSR" id="PIRSR640198-1"/>
    </source>
</evidence>
<feature type="region of interest" description="Disordered" evidence="3">
    <location>
        <begin position="1"/>
        <end position="22"/>
    </location>
</feature>
<dbReference type="InterPro" id="IPR040198">
    <property type="entry name" value="Fido_containing"/>
</dbReference>
<gene>
    <name evidence="5" type="ORF">G6O67_002159</name>
</gene>
<protein>
    <recommendedName>
        <fullName evidence="4">Fido domain-containing protein</fullName>
    </recommendedName>
</protein>
<dbReference type="PANTHER" id="PTHR13504:SF38">
    <property type="entry name" value="FIDO DOMAIN-CONTAINING PROTEIN"/>
    <property type="match status" value="1"/>
</dbReference>
<dbReference type="PANTHER" id="PTHR13504">
    <property type="entry name" value="FIDO DOMAIN-CONTAINING PROTEIN DDB_G0283145"/>
    <property type="match status" value="1"/>
</dbReference>
<dbReference type="InterPro" id="IPR049128">
    <property type="entry name" value="Pop8-like_dom"/>
</dbReference>
<organism evidence="5 6">
    <name type="scientific">Ophiocordyceps sinensis</name>
    <dbReference type="NCBI Taxonomy" id="72228"/>
    <lineage>
        <taxon>Eukaryota</taxon>
        <taxon>Fungi</taxon>
        <taxon>Dikarya</taxon>
        <taxon>Ascomycota</taxon>
        <taxon>Pezizomycotina</taxon>
        <taxon>Sordariomycetes</taxon>
        <taxon>Hypocreomycetidae</taxon>
        <taxon>Hypocreales</taxon>
        <taxon>Ophiocordycipitaceae</taxon>
        <taxon>Ophiocordyceps</taxon>
    </lineage>
</organism>
<dbReference type="EMBL" id="JAAVMX010000003">
    <property type="protein sequence ID" value="KAF4510256.1"/>
    <property type="molecule type" value="Genomic_DNA"/>
</dbReference>
<dbReference type="PROSITE" id="PS51459">
    <property type="entry name" value="FIDO"/>
    <property type="match status" value="1"/>
</dbReference>
<feature type="binding site" evidence="2">
    <location>
        <begin position="446"/>
        <end position="453"/>
    </location>
    <ligand>
        <name>ATP</name>
        <dbReference type="ChEBI" id="CHEBI:30616"/>
    </ligand>
</feature>
<feature type="compositionally biased region" description="Polar residues" evidence="3">
    <location>
        <begin position="1"/>
        <end position="13"/>
    </location>
</feature>
<dbReference type="Pfam" id="PF20976">
    <property type="entry name" value="Pop8"/>
    <property type="match status" value="1"/>
</dbReference>
<dbReference type="Proteomes" id="UP000557566">
    <property type="component" value="Unassembled WGS sequence"/>
</dbReference>
<reference evidence="5 6" key="1">
    <citation type="journal article" date="2020" name="Genome Biol. Evol.">
        <title>A new high-quality draft genome assembly of the Chinese cordyceps Ophiocordyceps sinensis.</title>
        <authorList>
            <person name="Shu R."/>
            <person name="Zhang J."/>
            <person name="Meng Q."/>
            <person name="Zhang H."/>
            <person name="Zhou G."/>
            <person name="Li M."/>
            <person name="Wu P."/>
            <person name="Zhao Y."/>
            <person name="Chen C."/>
            <person name="Qin Q."/>
        </authorList>
    </citation>
    <scope>NUCLEOTIDE SEQUENCE [LARGE SCALE GENOMIC DNA]</scope>
    <source>
        <strain evidence="5 6">IOZ07</strain>
    </source>
</reference>
<dbReference type="OrthoDB" id="5530243at2759"/>
<evidence type="ECO:0000256" key="2">
    <source>
        <dbReference type="PIRSR" id="PIRSR640198-2"/>
    </source>
</evidence>